<keyword evidence="1" id="KW-0460">Magnesium</keyword>
<protein>
    <recommendedName>
        <fullName evidence="1">ATP-dependent dethiobiotin synthetase BioD</fullName>
        <ecNumber evidence="1">6.3.3.3</ecNumber>
    </recommendedName>
    <alternativeName>
        <fullName evidence="1">DTB synthetase</fullName>
        <shortName evidence="1">DTBS</shortName>
    </alternativeName>
    <alternativeName>
        <fullName evidence="1">Dethiobiotin synthase</fullName>
    </alternativeName>
</protein>
<dbReference type="GO" id="GO:0009102">
    <property type="term" value="P:biotin biosynthetic process"/>
    <property type="evidence" value="ECO:0007669"/>
    <property type="project" value="UniProtKB-UniRule"/>
</dbReference>
<dbReference type="InterPro" id="IPR004472">
    <property type="entry name" value="DTB_synth_BioD"/>
</dbReference>
<feature type="active site" evidence="1">
    <location>
        <position position="39"/>
    </location>
</feature>
<dbReference type="Proteomes" id="UP000256329">
    <property type="component" value="Unassembled WGS sequence"/>
</dbReference>
<feature type="binding site" evidence="1">
    <location>
        <position position="43"/>
    </location>
    <ligand>
        <name>substrate</name>
    </ligand>
</feature>
<comment type="catalytic activity">
    <reaction evidence="1">
        <text>(7R,8S)-7,8-diammoniononanoate + CO2 + ATP = (4R,5S)-dethiobiotin + ADP + phosphate + 3 H(+)</text>
        <dbReference type="Rhea" id="RHEA:15805"/>
        <dbReference type="ChEBI" id="CHEBI:15378"/>
        <dbReference type="ChEBI" id="CHEBI:16526"/>
        <dbReference type="ChEBI" id="CHEBI:30616"/>
        <dbReference type="ChEBI" id="CHEBI:43474"/>
        <dbReference type="ChEBI" id="CHEBI:149469"/>
        <dbReference type="ChEBI" id="CHEBI:149473"/>
        <dbReference type="ChEBI" id="CHEBI:456216"/>
        <dbReference type="EC" id="6.3.3.3"/>
    </reaction>
</comment>
<name>A0A3D8P642_9THEO</name>
<dbReference type="EMBL" id="QSLN01000002">
    <property type="protein sequence ID" value="RDV84212.1"/>
    <property type="molecule type" value="Genomic_DNA"/>
</dbReference>
<comment type="pathway">
    <text evidence="1">Cofactor biosynthesis; biotin biosynthesis; biotin from 7,8-diaminononanoate: step 1/2.</text>
</comment>
<dbReference type="GO" id="GO:0005524">
    <property type="term" value="F:ATP binding"/>
    <property type="evidence" value="ECO:0007669"/>
    <property type="project" value="UniProtKB-UniRule"/>
</dbReference>
<accession>A0A3D8P642</accession>
<dbReference type="GO" id="GO:0000287">
    <property type="term" value="F:magnesium ion binding"/>
    <property type="evidence" value="ECO:0007669"/>
    <property type="project" value="UniProtKB-UniRule"/>
</dbReference>
<keyword evidence="3" id="KW-1185">Reference proteome</keyword>
<dbReference type="PANTHER" id="PTHR43210:SF5">
    <property type="entry name" value="DETHIOBIOTIN SYNTHETASE"/>
    <property type="match status" value="1"/>
</dbReference>
<sequence length="242" mass="26322">MKLPSLFVTGTDTEVGKTVVSALLGLIYWQQGARAAYLKPVATGGNADPSFVARILELDEPQDIICPYVFKEPFSPHLAARLAGRQIRRDVISECYAYLAKHYDAVIVEGAGGLMVPLGPSYLIADLARDLGLPLLVVARSGLGTINHTLLTLATALQAGLSVMGVVINRYPRTNPDPVAKDNPRTIASFSGLPVLALVPEIEGLDLSFINRKLLEDVAAEVTRQHPELLERLRLFGREEER</sequence>
<organism evidence="2 3">
    <name type="scientific">Ammonifex thiophilus</name>
    <dbReference type="NCBI Taxonomy" id="444093"/>
    <lineage>
        <taxon>Bacteria</taxon>
        <taxon>Bacillati</taxon>
        <taxon>Bacillota</taxon>
        <taxon>Clostridia</taxon>
        <taxon>Thermoanaerobacterales</taxon>
        <taxon>Thermoanaerobacteraceae</taxon>
        <taxon>Ammonifex</taxon>
    </lineage>
</organism>
<comment type="cofactor">
    <cofactor evidence="1">
        <name>Mg(2+)</name>
        <dbReference type="ChEBI" id="CHEBI:18420"/>
    </cofactor>
</comment>
<keyword evidence="1 2" id="KW-0436">Ligase</keyword>
<dbReference type="GO" id="GO:0005829">
    <property type="term" value="C:cytosol"/>
    <property type="evidence" value="ECO:0007669"/>
    <property type="project" value="TreeGrafter"/>
</dbReference>
<comment type="function">
    <text evidence="1">Catalyzes a mechanistically unusual reaction, the ATP-dependent insertion of CO2 between the N7 and N8 nitrogen atoms of 7,8-diaminopelargonic acid (DAPA, also called 7,8-diammoniononanoate) to form a ureido ring.</text>
</comment>
<gene>
    <name evidence="1 2" type="primary">bioD</name>
    <name evidence="2" type="ORF">DXX99_02560</name>
</gene>
<dbReference type="PANTHER" id="PTHR43210">
    <property type="entry name" value="DETHIOBIOTIN SYNTHETASE"/>
    <property type="match status" value="1"/>
</dbReference>
<keyword evidence="1" id="KW-0963">Cytoplasm</keyword>
<evidence type="ECO:0000256" key="1">
    <source>
        <dbReference type="HAMAP-Rule" id="MF_00336"/>
    </source>
</evidence>
<dbReference type="GO" id="GO:0004141">
    <property type="term" value="F:dethiobiotin synthase activity"/>
    <property type="evidence" value="ECO:0007669"/>
    <property type="project" value="UniProtKB-UniRule"/>
</dbReference>
<dbReference type="RefSeq" id="WP_115791955.1">
    <property type="nucleotide sequence ID" value="NZ_QSLN01000002.1"/>
</dbReference>
<dbReference type="SUPFAM" id="SSF52540">
    <property type="entry name" value="P-loop containing nucleoside triphosphate hydrolases"/>
    <property type="match status" value="1"/>
</dbReference>
<reference evidence="2 3" key="1">
    <citation type="submission" date="2018-08" db="EMBL/GenBank/DDBJ databases">
        <title>Form III RuBisCO-mediated autotrophy in Thermodesulfobium bacteria.</title>
        <authorList>
            <person name="Toshchakov S.V."/>
            <person name="Kublanov I.V."/>
            <person name="Frolov E."/>
            <person name="Bonch-Osmolovskaya E.A."/>
            <person name="Tourova T.P."/>
            <person name="Chernych N.A."/>
            <person name="Lebedinsky A.V."/>
        </authorList>
    </citation>
    <scope>NUCLEOTIDE SEQUENCE [LARGE SCALE GENOMIC DNA]</scope>
    <source>
        <strain evidence="2 3">SR</strain>
    </source>
</reference>
<feature type="binding site" evidence="1">
    <location>
        <begin position="14"/>
        <end position="19"/>
    </location>
    <ligand>
        <name>ATP</name>
        <dbReference type="ChEBI" id="CHEBI:30616"/>
    </ligand>
</feature>
<feature type="binding site" evidence="1">
    <location>
        <begin position="169"/>
        <end position="170"/>
    </location>
    <ligand>
        <name>ATP</name>
        <dbReference type="ChEBI" id="CHEBI:30616"/>
    </ligand>
</feature>
<comment type="subcellular location">
    <subcellularLocation>
        <location evidence="1">Cytoplasm</location>
    </subcellularLocation>
</comment>
<feature type="binding site" evidence="1">
    <location>
        <position position="48"/>
    </location>
    <ligand>
        <name>Mg(2+)</name>
        <dbReference type="ChEBI" id="CHEBI:18420"/>
    </ligand>
</feature>
<dbReference type="CDD" id="cd03109">
    <property type="entry name" value="DTBS"/>
    <property type="match status" value="1"/>
</dbReference>
<comment type="subunit">
    <text evidence="1">Homodimer.</text>
</comment>
<dbReference type="UniPathway" id="UPA00078">
    <property type="reaction ID" value="UER00161"/>
</dbReference>
<dbReference type="HAMAP" id="MF_00336">
    <property type="entry name" value="BioD"/>
    <property type="match status" value="1"/>
</dbReference>
<dbReference type="Gene3D" id="3.40.50.300">
    <property type="entry name" value="P-loop containing nucleotide triphosphate hydrolases"/>
    <property type="match status" value="1"/>
</dbReference>
<dbReference type="OrthoDB" id="9802097at2"/>
<keyword evidence="1" id="KW-0093">Biotin biosynthesis</keyword>
<comment type="similarity">
    <text evidence="1">Belongs to the dethiobiotin synthetase family.</text>
</comment>
<comment type="caution">
    <text evidence="1">Lacks conserved residue(s) required for the propagation of feature annotation.</text>
</comment>
<keyword evidence="1" id="KW-0547">Nucleotide-binding</keyword>
<keyword evidence="1" id="KW-0067">ATP-binding</keyword>
<dbReference type="EC" id="6.3.3.3" evidence="1"/>
<feature type="binding site" evidence="1">
    <location>
        <begin position="109"/>
        <end position="112"/>
    </location>
    <ligand>
        <name>ATP</name>
        <dbReference type="ChEBI" id="CHEBI:30616"/>
    </ligand>
</feature>
<evidence type="ECO:0000313" key="3">
    <source>
        <dbReference type="Proteomes" id="UP000256329"/>
    </source>
</evidence>
<evidence type="ECO:0000313" key="2">
    <source>
        <dbReference type="EMBL" id="RDV84212.1"/>
    </source>
</evidence>
<feature type="binding site" evidence="1">
    <location>
        <begin position="200"/>
        <end position="202"/>
    </location>
    <ligand>
        <name>ATP</name>
        <dbReference type="ChEBI" id="CHEBI:30616"/>
    </ligand>
</feature>
<feature type="binding site" evidence="1">
    <location>
        <position position="109"/>
    </location>
    <ligand>
        <name>Mg(2+)</name>
        <dbReference type="ChEBI" id="CHEBI:18420"/>
    </ligand>
</feature>
<feature type="binding site" evidence="1">
    <location>
        <position position="18"/>
    </location>
    <ligand>
        <name>Mg(2+)</name>
        <dbReference type="ChEBI" id="CHEBI:18420"/>
    </ligand>
</feature>
<dbReference type="Pfam" id="PF13500">
    <property type="entry name" value="AAA_26"/>
    <property type="match status" value="1"/>
</dbReference>
<dbReference type="AlphaFoldDB" id="A0A3D8P642"/>
<keyword evidence="1" id="KW-0479">Metal-binding</keyword>
<dbReference type="PIRSF" id="PIRSF006755">
    <property type="entry name" value="DTB_synth"/>
    <property type="match status" value="1"/>
</dbReference>
<feature type="binding site" evidence="1">
    <location>
        <position position="48"/>
    </location>
    <ligand>
        <name>ATP</name>
        <dbReference type="ChEBI" id="CHEBI:30616"/>
    </ligand>
</feature>
<comment type="caution">
    <text evidence="2">The sequence shown here is derived from an EMBL/GenBank/DDBJ whole genome shotgun (WGS) entry which is preliminary data.</text>
</comment>
<proteinExistence type="inferred from homology"/>
<dbReference type="InterPro" id="IPR027417">
    <property type="entry name" value="P-loop_NTPase"/>
</dbReference>
<dbReference type="NCBIfam" id="TIGR00347">
    <property type="entry name" value="bioD"/>
    <property type="match status" value="1"/>
</dbReference>